<dbReference type="GO" id="GO:0020037">
    <property type="term" value="F:heme binding"/>
    <property type="evidence" value="ECO:0007669"/>
    <property type="project" value="InterPro"/>
</dbReference>
<keyword evidence="1" id="KW-0472">Membrane</keyword>
<protein>
    <submittedName>
        <fullName evidence="3">Cytochrome C assembly family protein</fullName>
    </submittedName>
</protein>
<evidence type="ECO:0000259" key="2">
    <source>
        <dbReference type="Pfam" id="PF01578"/>
    </source>
</evidence>
<dbReference type="PANTHER" id="PTHR38034">
    <property type="entry name" value="INNER MEMBRANE PROTEIN YPJD"/>
    <property type="match status" value="1"/>
</dbReference>
<dbReference type="GO" id="GO:0005886">
    <property type="term" value="C:plasma membrane"/>
    <property type="evidence" value="ECO:0007669"/>
    <property type="project" value="TreeGrafter"/>
</dbReference>
<accession>A0A222G3I8</accession>
<name>A0A222G3I8_9GAMM</name>
<keyword evidence="4" id="KW-1185">Reference proteome</keyword>
<dbReference type="RefSeq" id="WP_081148519.1">
    <property type="nucleotide sequence ID" value="NZ_CP020465.1"/>
</dbReference>
<dbReference type="EMBL" id="CP020465">
    <property type="protein sequence ID" value="ASP46485.1"/>
    <property type="molecule type" value="Genomic_DNA"/>
</dbReference>
<dbReference type="AlphaFoldDB" id="A0A222G3I8"/>
<dbReference type="OrthoDB" id="9780793at2"/>
<feature type="transmembrane region" description="Helical" evidence="1">
    <location>
        <begin position="34"/>
        <end position="56"/>
    </location>
</feature>
<dbReference type="GO" id="GO:0017004">
    <property type="term" value="P:cytochrome complex assembly"/>
    <property type="evidence" value="ECO:0007669"/>
    <property type="project" value="InterPro"/>
</dbReference>
<dbReference type="KEGG" id="cber:B5D82_01055"/>
<dbReference type="Pfam" id="PF01578">
    <property type="entry name" value="Cytochrom_C_asm"/>
    <property type="match status" value="1"/>
</dbReference>
<reference evidence="3 4" key="1">
    <citation type="submission" date="2017-08" db="EMBL/GenBank/DDBJ databases">
        <title>Complete genome of Colwellia sp. NB097-1, a psychrophile bacterium ioslated from Bering Sea.</title>
        <authorList>
            <person name="Chen X."/>
        </authorList>
    </citation>
    <scope>NUCLEOTIDE SEQUENCE [LARGE SCALE GENOMIC DNA]</scope>
    <source>
        <strain evidence="3 4">NB097-1</strain>
    </source>
</reference>
<proteinExistence type="predicted"/>
<dbReference type="Proteomes" id="UP000202259">
    <property type="component" value="Chromosome"/>
</dbReference>
<feature type="transmembrane region" description="Helical" evidence="1">
    <location>
        <begin position="239"/>
        <end position="257"/>
    </location>
</feature>
<keyword evidence="1" id="KW-1133">Transmembrane helix</keyword>
<dbReference type="InterPro" id="IPR002541">
    <property type="entry name" value="Cyt_c_assembly"/>
</dbReference>
<organism evidence="3 4">
    <name type="scientific">Cognaticolwellia beringensis</name>
    <dbReference type="NCBI Taxonomy" id="1967665"/>
    <lineage>
        <taxon>Bacteria</taxon>
        <taxon>Pseudomonadati</taxon>
        <taxon>Pseudomonadota</taxon>
        <taxon>Gammaproteobacteria</taxon>
        <taxon>Alteromonadales</taxon>
        <taxon>Colwelliaceae</taxon>
        <taxon>Cognaticolwellia</taxon>
    </lineage>
</organism>
<evidence type="ECO:0000313" key="4">
    <source>
        <dbReference type="Proteomes" id="UP000202259"/>
    </source>
</evidence>
<feature type="transmembrane region" description="Helical" evidence="1">
    <location>
        <begin position="124"/>
        <end position="148"/>
    </location>
</feature>
<feature type="domain" description="Cytochrome c assembly protein" evidence="2">
    <location>
        <begin position="41"/>
        <end position="264"/>
    </location>
</feature>
<feature type="transmembrane region" description="Helical" evidence="1">
    <location>
        <begin position="178"/>
        <end position="200"/>
    </location>
</feature>
<dbReference type="InterPro" id="IPR052372">
    <property type="entry name" value="YpjD/HemX"/>
</dbReference>
<evidence type="ECO:0000313" key="3">
    <source>
        <dbReference type="EMBL" id="ASP46485.1"/>
    </source>
</evidence>
<evidence type="ECO:0000256" key="1">
    <source>
        <dbReference type="SAM" id="Phobius"/>
    </source>
</evidence>
<keyword evidence="1" id="KW-0812">Transmembrane</keyword>
<sequence>MEFSSITSFTAFVCYSVATISILSRLFHPKGPNLIITLIFACLAIIFHVLSSSQFLNTHNHLNFSLPNVVSLVSLIITLVISAIALRFKVNLLLPGIYGFAGLWQLAMIFISPVGNMEIVSDKIAMLSHITFAIIAYCILVIATLYAFQVAYINTKLKSKNLQAVHHLPPLMQVEQQLYIILLFGSVCLLFSQVLGFLFLDGMISKENAHKTILSLIACTIYFVTLWGHYKQGWRGQRVLTLTVIATFILTLAYFGSRFVKEFLLL</sequence>
<feature type="transmembrane region" description="Helical" evidence="1">
    <location>
        <begin position="6"/>
        <end position="27"/>
    </location>
</feature>
<dbReference type="PANTHER" id="PTHR38034:SF1">
    <property type="entry name" value="INNER MEMBRANE PROTEIN YPJD"/>
    <property type="match status" value="1"/>
</dbReference>
<feature type="transmembrane region" description="Helical" evidence="1">
    <location>
        <begin position="93"/>
        <end position="112"/>
    </location>
</feature>
<gene>
    <name evidence="3" type="ORF">B5D82_01055</name>
</gene>
<feature type="transmembrane region" description="Helical" evidence="1">
    <location>
        <begin position="68"/>
        <end position="86"/>
    </location>
</feature>
<feature type="transmembrane region" description="Helical" evidence="1">
    <location>
        <begin position="212"/>
        <end position="230"/>
    </location>
</feature>